<dbReference type="GO" id="GO:0016746">
    <property type="term" value="F:acyltransferase activity"/>
    <property type="evidence" value="ECO:0007669"/>
    <property type="project" value="UniProtKB-KW"/>
</dbReference>
<dbReference type="RefSeq" id="WP_142942413.1">
    <property type="nucleotide sequence ID" value="NZ_VIKR01000003.1"/>
</dbReference>
<keyword evidence="5" id="KW-0472">Membrane</keyword>
<keyword evidence="2" id="KW-1003">Cell membrane</keyword>
<keyword evidence="6" id="KW-0012">Acyltransferase</keyword>
<evidence type="ECO:0000313" key="8">
    <source>
        <dbReference type="Proteomes" id="UP000317839"/>
    </source>
</evidence>
<evidence type="ECO:0000256" key="2">
    <source>
        <dbReference type="ARBA" id="ARBA00022475"/>
    </source>
</evidence>
<dbReference type="InterPro" id="IPR004960">
    <property type="entry name" value="LipA_acyltrans"/>
</dbReference>
<evidence type="ECO:0000313" key="7">
    <source>
        <dbReference type="EMBL" id="TQV73705.1"/>
    </source>
</evidence>
<dbReference type="Pfam" id="PF03279">
    <property type="entry name" value="Lip_A_acyltrans"/>
    <property type="match status" value="1"/>
</dbReference>
<protein>
    <recommendedName>
        <fullName evidence="9">Lysophospholipid acyltransferase family protein</fullName>
    </recommendedName>
</protein>
<evidence type="ECO:0000256" key="4">
    <source>
        <dbReference type="ARBA" id="ARBA00022679"/>
    </source>
</evidence>
<organism evidence="7 8">
    <name type="scientific">Aliikangiella marina</name>
    <dbReference type="NCBI Taxonomy" id="1712262"/>
    <lineage>
        <taxon>Bacteria</taxon>
        <taxon>Pseudomonadati</taxon>
        <taxon>Pseudomonadota</taxon>
        <taxon>Gammaproteobacteria</taxon>
        <taxon>Oceanospirillales</taxon>
        <taxon>Pleioneaceae</taxon>
        <taxon>Aliikangiella</taxon>
    </lineage>
</organism>
<dbReference type="GO" id="GO:0005886">
    <property type="term" value="C:plasma membrane"/>
    <property type="evidence" value="ECO:0007669"/>
    <property type="project" value="UniProtKB-SubCell"/>
</dbReference>
<keyword evidence="8" id="KW-1185">Reference proteome</keyword>
<evidence type="ECO:0008006" key="9">
    <source>
        <dbReference type="Google" id="ProtNLM"/>
    </source>
</evidence>
<keyword evidence="4" id="KW-0808">Transferase</keyword>
<keyword evidence="3" id="KW-0997">Cell inner membrane</keyword>
<gene>
    <name evidence="7" type="ORF">FLL45_12600</name>
</gene>
<comment type="caution">
    <text evidence="7">The sequence shown here is derived from an EMBL/GenBank/DDBJ whole genome shotgun (WGS) entry which is preliminary data.</text>
</comment>
<evidence type="ECO:0000256" key="6">
    <source>
        <dbReference type="ARBA" id="ARBA00023315"/>
    </source>
</evidence>
<dbReference type="EMBL" id="VIKR01000003">
    <property type="protein sequence ID" value="TQV73705.1"/>
    <property type="molecule type" value="Genomic_DNA"/>
</dbReference>
<dbReference type="OrthoDB" id="7064276at2"/>
<name>A0A545T942_9GAMM</name>
<dbReference type="AlphaFoldDB" id="A0A545T942"/>
<dbReference type="Proteomes" id="UP000317839">
    <property type="component" value="Unassembled WGS sequence"/>
</dbReference>
<sequence>MVQEYKYYSKDVGDESQYFVNYLAIFGELMSVKKIKAISKEAALKRVSEIDSFENTWNKKNRQLETISHQDANSIRKTHAAHKRLLIAMFHYGSHRQIMLELSEHLIQTTFPFAKGAYQNAMADIAKNNAEKGKCYQLLDVESRNVGLQLARAIRRGRIGLIYVDGNLGPEGASMDKEDTIVSFFHREMKVKSGIARLAHSCDAAILPIFAGGKETPKLHIGKVIASPRHNSQKLTEEELSQFSQSTMQSIYDELERIVHQSPSDWEFAFCLHRWLVPKIDATENLKSISLAQVDSVSINEKRFVPYSTSDKWYFVDVDTQKAISLPSWAAPLAQVLNYRPRASVAELINAVGESPERTQSILSELCERNILQGLSVKKVQTF</sequence>
<evidence type="ECO:0000256" key="5">
    <source>
        <dbReference type="ARBA" id="ARBA00023136"/>
    </source>
</evidence>
<dbReference type="GO" id="GO:0009247">
    <property type="term" value="P:glycolipid biosynthetic process"/>
    <property type="evidence" value="ECO:0007669"/>
    <property type="project" value="UniProtKB-ARBA"/>
</dbReference>
<evidence type="ECO:0000256" key="3">
    <source>
        <dbReference type="ARBA" id="ARBA00022519"/>
    </source>
</evidence>
<comment type="subcellular location">
    <subcellularLocation>
        <location evidence="1">Cell inner membrane</location>
    </subcellularLocation>
</comment>
<evidence type="ECO:0000256" key="1">
    <source>
        <dbReference type="ARBA" id="ARBA00004533"/>
    </source>
</evidence>
<reference evidence="7 8" key="1">
    <citation type="submission" date="2019-06" db="EMBL/GenBank/DDBJ databases">
        <title>Draft genome of Aliikangiella marina GYP-15.</title>
        <authorList>
            <person name="Wang G."/>
        </authorList>
    </citation>
    <scope>NUCLEOTIDE SEQUENCE [LARGE SCALE GENOMIC DNA]</scope>
    <source>
        <strain evidence="7 8">GYP-15</strain>
    </source>
</reference>
<proteinExistence type="predicted"/>
<accession>A0A545T942</accession>